<comment type="caution">
    <text evidence="3">The sequence shown here is derived from an EMBL/GenBank/DDBJ whole genome shotgun (WGS) entry which is preliminary data.</text>
</comment>
<sequence>MDELNDVTGRNDATGANETIDTAPNPREPEWPAFLAMLKASLAHTDEVGRAMRLYVLVDTRGYQELDVRLATVHRLRYASLWTDTGLEAYTDIAPYLIAFDRDTLDDESAEQHRLLRQLWLDAVDLHAVTWMWSTWSFDALDAHLRQYVQYRLPNGRAYYLFFFDNHVFDRIRRVWSDAQTRQFVAPFNEIRYRDRQLDEVVWRNDAPAVEGAMPAADAAGLSEQQHAKLIELGYPDKLVLKFRETMAAVVDHLSDVELHDLVVEQLDRAAAHGIVDEIGLLSYVVTGVQVAPRFDEHPIVKSCLEAASRGETSVDAALASIDDATWDAIRDMHERSCWRSVRMRRRPAVAVGAIAMVLGLS</sequence>
<dbReference type="InterPro" id="IPR025391">
    <property type="entry name" value="DUF4123"/>
</dbReference>
<dbReference type="RefSeq" id="WP_006406953.1">
    <property type="nucleotide sequence ID" value="NZ_ACFC01000010.1"/>
</dbReference>
<evidence type="ECO:0000256" key="1">
    <source>
        <dbReference type="SAM" id="MobiDB-lite"/>
    </source>
</evidence>
<proteinExistence type="predicted"/>
<dbReference type="EMBL" id="ACFC01000010">
    <property type="protein sequence ID" value="EEE05257.1"/>
    <property type="molecule type" value="Genomic_DNA"/>
</dbReference>
<dbReference type="AlphaFoldDB" id="B9BV52"/>
<protein>
    <recommendedName>
        <fullName evidence="2">DUF4123 domain-containing protein</fullName>
    </recommendedName>
</protein>
<accession>B9BV52</accession>
<feature type="region of interest" description="Disordered" evidence="1">
    <location>
        <begin position="1"/>
        <end position="27"/>
    </location>
</feature>
<organism evidence="3 4">
    <name type="scientific">Burkholderia multivorans CGD2</name>
    <dbReference type="NCBI Taxonomy" id="513052"/>
    <lineage>
        <taxon>Bacteria</taxon>
        <taxon>Pseudomonadati</taxon>
        <taxon>Pseudomonadota</taxon>
        <taxon>Betaproteobacteria</taxon>
        <taxon>Burkholderiales</taxon>
        <taxon>Burkholderiaceae</taxon>
        <taxon>Burkholderia</taxon>
        <taxon>Burkholderia cepacia complex</taxon>
    </lineage>
</organism>
<reference evidence="3 4" key="1">
    <citation type="journal article" date="2012" name="J. Bacteriol.">
        <title>Draft Genome Sequence Determination for Cystic Fibrosis and Chronic Granulomatous Disease Burkholderia multivorans Isolates.</title>
        <authorList>
            <person name="Varga J.J."/>
            <person name="Losada L."/>
            <person name="Zelazny A.M."/>
            <person name="Brinkac L."/>
            <person name="Harkins D."/>
            <person name="Radune D."/>
            <person name="Hostetler J."/>
            <person name="Sampaio E.P."/>
            <person name="Ronning C.M."/>
            <person name="Nierman W.C."/>
            <person name="Greenberg D.E."/>
            <person name="Holland S.M."/>
            <person name="Goldberg J.B."/>
        </authorList>
    </citation>
    <scope>NUCLEOTIDE SEQUENCE [LARGE SCALE GENOMIC DNA]</scope>
    <source>
        <strain evidence="3 4">CGD2</strain>
    </source>
</reference>
<name>B9BV52_9BURK</name>
<dbReference type="Pfam" id="PF13503">
    <property type="entry name" value="DUF4123"/>
    <property type="match status" value="1"/>
</dbReference>
<evidence type="ECO:0000259" key="2">
    <source>
        <dbReference type="Pfam" id="PF13503"/>
    </source>
</evidence>
<evidence type="ECO:0000313" key="3">
    <source>
        <dbReference type="EMBL" id="EEE05257.1"/>
    </source>
</evidence>
<gene>
    <name evidence="3" type="ORF">BURMUCGD2_0365</name>
</gene>
<dbReference type="Proteomes" id="UP000004535">
    <property type="component" value="Unassembled WGS sequence"/>
</dbReference>
<feature type="domain" description="DUF4123" evidence="2">
    <location>
        <begin position="54"/>
        <end position="183"/>
    </location>
</feature>
<evidence type="ECO:0000313" key="4">
    <source>
        <dbReference type="Proteomes" id="UP000004535"/>
    </source>
</evidence>